<dbReference type="EMBL" id="JASBNA010000029">
    <property type="protein sequence ID" value="KAK7683806.1"/>
    <property type="molecule type" value="Genomic_DNA"/>
</dbReference>
<feature type="region of interest" description="Disordered" evidence="1">
    <location>
        <begin position="368"/>
        <end position="406"/>
    </location>
</feature>
<organism evidence="2 3">
    <name type="scientific">Cerrena zonata</name>
    <dbReference type="NCBI Taxonomy" id="2478898"/>
    <lineage>
        <taxon>Eukaryota</taxon>
        <taxon>Fungi</taxon>
        <taxon>Dikarya</taxon>
        <taxon>Basidiomycota</taxon>
        <taxon>Agaricomycotina</taxon>
        <taxon>Agaricomycetes</taxon>
        <taxon>Polyporales</taxon>
        <taxon>Cerrenaceae</taxon>
        <taxon>Cerrena</taxon>
    </lineage>
</organism>
<evidence type="ECO:0000256" key="1">
    <source>
        <dbReference type="SAM" id="MobiDB-lite"/>
    </source>
</evidence>
<keyword evidence="3" id="KW-1185">Reference proteome</keyword>
<sequence length="424" mass="46817">MAAGSAGISLHVTQRMLVAGETVHGEIELNTPLFSSSGITTLIARLSGSVEVLNTSVTVTIHDNSPLYVVPPKLTPKTENSRSLYHQELELWRADTPSSSTSNRIPFSFKLPQDLPPSFQVDGIHAECRVGHVLEVLGTRPNASSHRIVVPLSVVAPDSLGTQHRQTLEGGWNGPWLPVKKEARIRKGVFGSHSSVQVELLLPCLSPLPLFTRIPFLVNIVTFTKEMKAEESSRRSQDAVFPTPPQHAKDISFWLQRQIDLVVDGHSVKEVDDYVRLGGLGEESSSGEDGPEVRVLDKEWIPSSNGRKGVWKQETKISSYFTLEGTPTFSDSILSLKYLMTIKVNFAGVGNTVEASCPVEISSGMVPQSRRAGVRRRGTRRRSTVDPLPLYTEREEPPPMEERRRTLDLPPSYWAIAAWETDGS</sequence>
<gene>
    <name evidence="2" type="ORF">QCA50_013182</name>
</gene>
<dbReference type="Gene3D" id="2.60.40.640">
    <property type="match status" value="1"/>
</dbReference>
<name>A0AAW0G2E8_9APHY</name>
<dbReference type="AlphaFoldDB" id="A0AAW0G2E8"/>
<evidence type="ECO:0008006" key="4">
    <source>
        <dbReference type="Google" id="ProtNLM"/>
    </source>
</evidence>
<dbReference type="InterPro" id="IPR014752">
    <property type="entry name" value="Arrestin-like_C"/>
</dbReference>
<comment type="caution">
    <text evidence="2">The sequence shown here is derived from an EMBL/GenBank/DDBJ whole genome shotgun (WGS) entry which is preliminary data.</text>
</comment>
<protein>
    <recommendedName>
        <fullName evidence="4">Arrestin-like N-terminal domain-containing protein</fullName>
    </recommendedName>
</protein>
<reference evidence="2 3" key="1">
    <citation type="submission" date="2022-09" db="EMBL/GenBank/DDBJ databases">
        <authorList>
            <person name="Palmer J.M."/>
        </authorList>
    </citation>
    <scope>NUCLEOTIDE SEQUENCE [LARGE SCALE GENOMIC DNA]</scope>
    <source>
        <strain evidence="2 3">DSM 7382</strain>
    </source>
</reference>
<feature type="compositionally biased region" description="Basic residues" evidence="1">
    <location>
        <begin position="372"/>
        <end position="382"/>
    </location>
</feature>
<accession>A0AAW0G2E8</accession>
<evidence type="ECO:0000313" key="3">
    <source>
        <dbReference type="Proteomes" id="UP001385951"/>
    </source>
</evidence>
<evidence type="ECO:0000313" key="2">
    <source>
        <dbReference type="EMBL" id="KAK7683806.1"/>
    </source>
</evidence>
<feature type="compositionally biased region" description="Basic and acidic residues" evidence="1">
    <location>
        <begin position="392"/>
        <end position="406"/>
    </location>
</feature>
<proteinExistence type="predicted"/>
<dbReference type="Proteomes" id="UP001385951">
    <property type="component" value="Unassembled WGS sequence"/>
</dbReference>